<dbReference type="GO" id="GO:0016779">
    <property type="term" value="F:nucleotidyltransferase activity"/>
    <property type="evidence" value="ECO:0007669"/>
    <property type="project" value="UniProtKB-KW"/>
</dbReference>
<evidence type="ECO:0000256" key="12">
    <source>
        <dbReference type="ARBA" id="ARBA00023242"/>
    </source>
</evidence>
<dbReference type="PROSITE" id="PS51059">
    <property type="entry name" value="PARP_CATALYTIC"/>
    <property type="match status" value="1"/>
</dbReference>
<reference evidence="20 21" key="1">
    <citation type="journal article" date="2017" name="PLoS Biol.">
        <title>The sea cucumber genome provides insights into morphological evolution and visceral regeneration.</title>
        <authorList>
            <person name="Zhang X."/>
            <person name="Sun L."/>
            <person name="Yuan J."/>
            <person name="Sun Y."/>
            <person name="Gao Y."/>
            <person name="Zhang L."/>
            <person name="Li S."/>
            <person name="Dai H."/>
            <person name="Hamel J.F."/>
            <person name="Liu C."/>
            <person name="Yu Y."/>
            <person name="Liu S."/>
            <person name="Lin W."/>
            <person name="Guo K."/>
            <person name="Jin S."/>
            <person name="Xu P."/>
            <person name="Storey K.B."/>
            <person name="Huan P."/>
            <person name="Zhang T."/>
            <person name="Zhou Y."/>
            <person name="Zhang J."/>
            <person name="Lin C."/>
            <person name="Li X."/>
            <person name="Xing L."/>
            <person name="Huo D."/>
            <person name="Sun M."/>
            <person name="Wang L."/>
            <person name="Mercier A."/>
            <person name="Li F."/>
            <person name="Yang H."/>
            <person name="Xiang J."/>
        </authorList>
    </citation>
    <scope>NUCLEOTIDE SEQUENCE [LARGE SCALE GENOMIC DNA]</scope>
    <source>
        <strain evidence="20">Shaxun</strain>
        <tissue evidence="20">Muscle</tissue>
    </source>
</reference>
<keyword evidence="2 15" id="KW-0328">Glycosyltransferase</keyword>
<accession>A0A2G8KUS1</accession>
<comment type="caution">
    <text evidence="20">The sequence shown here is derived from an EMBL/GenBank/DDBJ whole genome shotgun (WGS) entry which is preliminary data.</text>
</comment>
<keyword evidence="7" id="KW-0013">ADP-ribosylation</keyword>
<protein>
    <recommendedName>
        <fullName evidence="15">Poly [ADP-ribose] polymerase</fullName>
        <shortName evidence="15">PARP</shortName>
        <ecNumber evidence="15">2.4.2.-</ecNumber>
    </recommendedName>
</protein>
<keyword evidence="11" id="KW-0238">DNA-binding</keyword>
<keyword evidence="8" id="KW-0863">Zinc-finger</keyword>
<dbReference type="Pfam" id="PF00644">
    <property type="entry name" value="PARP"/>
    <property type="match status" value="1"/>
</dbReference>
<dbReference type="FunFam" id="1.20.142.10:FF:000002">
    <property type="entry name" value="Poly [ADP-ribose] polymerase"/>
    <property type="match status" value="1"/>
</dbReference>
<dbReference type="GO" id="GO:0035861">
    <property type="term" value="C:site of double-strand break"/>
    <property type="evidence" value="ECO:0007669"/>
    <property type="project" value="TreeGrafter"/>
</dbReference>
<dbReference type="FunFam" id="3.90.228.10:FF:000009">
    <property type="entry name" value="Poly [ADP-ribose] polymerase"/>
    <property type="match status" value="1"/>
</dbReference>
<evidence type="ECO:0000259" key="17">
    <source>
        <dbReference type="PROSITE" id="PS51059"/>
    </source>
</evidence>
<dbReference type="OrthoDB" id="2017365at2759"/>
<dbReference type="Gene3D" id="1.20.142.10">
    <property type="entry name" value="Poly(ADP-ribose) polymerase, regulatory domain"/>
    <property type="match status" value="1"/>
</dbReference>
<evidence type="ECO:0000256" key="5">
    <source>
        <dbReference type="ARBA" id="ARBA00022723"/>
    </source>
</evidence>
<evidence type="ECO:0000256" key="14">
    <source>
        <dbReference type="ARBA" id="ARBA00033987"/>
    </source>
</evidence>
<evidence type="ECO:0000256" key="13">
    <source>
        <dbReference type="ARBA" id="ARBA00024347"/>
    </source>
</evidence>
<feature type="domain" description="PARP alpha-helical" evidence="18">
    <location>
        <begin position="184"/>
        <end position="301"/>
    </location>
</feature>
<dbReference type="PROSITE" id="PS51977">
    <property type="entry name" value="WGR"/>
    <property type="match status" value="1"/>
</dbReference>
<keyword evidence="9" id="KW-0862">Zinc</keyword>
<dbReference type="Proteomes" id="UP000230750">
    <property type="component" value="Unassembled WGS sequence"/>
</dbReference>
<dbReference type="GO" id="GO:1990404">
    <property type="term" value="F:NAD+-protein mono-ADP-ribosyltransferase activity"/>
    <property type="evidence" value="ECO:0007669"/>
    <property type="project" value="TreeGrafter"/>
</dbReference>
<dbReference type="InterPro" id="IPR036616">
    <property type="entry name" value="Poly(ADP-ribose)pol_reg_dom_sf"/>
</dbReference>
<dbReference type="Pfam" id="PF05406">
    <property type="entry name" value="WGR"/>
    <property type="match status" value="1"/>
</dbReference>
<evidence type="ECO:0000256" key="8">
    <source>
        <dbReference type="ARBA" id="ARBA00022771"/>
    </source>
</evidence>
<dbReference type="InterPro" id="IPR004102">
    <property type="entry name" value="Poly(ADP-ribose)pol_reg_dom"/>
</dbReference>
<evidence type="ECO:0000313" key="20">
    <source>
        <dbReference type="EMBL" id="PIK51766.1"/>
    </source>
</evidence>
<dbReference type="PANTHER" id="PTHR10459:SF66">
    <property type="entry name" value="PROTEIN MONO-ADP-RIBOSYLTRANSFERASE PARP3"/>
    <property type="match status" value="1"/>
</dbReference>
<keyword evidence="5" id="KW-0479">Metal-binding</keyword>
<keyword evidence="12" id="KW-0539">Nucleus</keyword>
<keyword evidence="6" id="KW-0677">Repeat</keyword>
<evidence type="ECO:0000259" key="18">
    <source>
        <dbReference type="PROSITE" id="PS51060"/>
    </source>
</evidence>
<dbReference type="GO" id="GO:0003950">
    <property type="term" value="F:NAD+ poly-ADP-ribosyltransferase activity"/>
    <property type="evidence" value="ECO:0007669"/>
    <property type="project" value="UniProtKB-UniRule"/>
</dbReference>
<dbReference type="Gene3D" id="2.20.140.10">
    <property type="entry name" value="WGR domain"/>
    <property type="match status" value="1"/>
</dbReference>
<dbReference type="Gene3D" id="3.90.228.10">
    <property type="match status" value="1"/>
</dbReference>
<name>A0A2G8KUS1_STIJA</name>
<dbReference type="EMBL" id="MRZV01000357">
    <property type="protein sequence ID" value="PIK51766.1"/>
    <property type="molecule type" value="Genomic_DNA"/>
</dbReference>
<evidence type="ECO:0000259" key="19">
    <source>
        <dbReference type="PROSITE" id="PS51977"/>
    </source>
</evidence>
<feature type="domain" description="WGR" evidence="19">
    <location>
        <begin position="60"/>
        <end position="150"/>
    </location>
</feature>
<evidence type="ECO:0000256" key="15">
    <source>
        <dbReference type="RuleBase" id="RU362114"/>
    </source>
</evidence>
<dbReference type="SMART" id="SM00773">
    <property type="entry name" value="WGR"/>
    <property type="match status" value="1"/>
</dbReference>
<dbReference type="STRING" id="307972.A0A2G8KUS1"/>
<dbReference type="SUPFAM" id="SSF142921">
    <property type="entry name" value="WGR domain-like"/>
    <property type="match status" value="1"/>
</dbReference>
<dbReference type="PANTHER" id="PTHR10459">
    <property type="entry name" value="DNA LIGASE"/>
    <property type="match status" value="1"/>
</dbReference>
<dbReference type="InterPro" id="IPR012317">
    <property type="entry name" value="Poly(ADP-ribose)pol_cat_dom"/>
</dbReference>
<dbReference type="InterPro" id="IPR050800">
    <property type="entry name" value="ARTD/PARP"/>
</dbReference>
<dbReference type="GO" id="GO:0008270">
    <property type="term" value="F:zinc ion binding"/>
    <property type="evidence" value="ECO:0007669"/>
    <property type="project" value="UniProtKB-KW"/>
</dbReference>
<dbReference type="SUPFAM" id="SSF56399">
    <property type="entry name" value="ADP-ribosylation"/>
    <property type="match status" value="1"/>
</dbReference>
<organism evidence="20 21">
    <name type="scientific">Stichopus japonicus</name>
    <name type="common">Sea cucumber</name>
    <dbReference type="NCBI Taxonomy" id="307972"/>
    <lineage>
        <taxon>Eukaryota</taxon>
        <taxon>Metazoa</taxon>
        <taxon>Echinodermata</taxon>
        <taxon>Eleutherozoa</taxon>
        <taxon>Echinozoa</taxon>
        <taxon>Holothuroidea</taxon>
        <taxon>Aspidochirotacea</taxon>
        <taxon>Aspidochirotida</taxon>
        <taxon>Stichopodidae</taxon>
        <taxon>Apostichopus</taxon>
    </lineage>
</organism>
<keyword evidence="3 15" id="KW-0808">Transferase</keyword>
<keyword evidence="21" id="KW-1185">Reference proteome</keyword>
<evidence type="ECO:0000256" key="6">
    <source>
        <dbReference type="ARBA" id="ARBA00022737"/>
    </source>
</evidence>
<evidence type="ECO:0000256" key="3">
    <source>
        <dbReference type="ARBA" id="ARBA00022679"/>
    </source>
</evidence>
<dbReference type="CDD" id="cd01437">
    <property type="entry name" value="parp_like"/>
    <property type="match status" value="1"/>
</dbReference>
<dbReference type="SUPFAM" id="SSF47587">
    <property type="entry name" value="Domain of poly(ADP-ribose) polymerase"/>
    <property type="match status" value="1"/>
</dbReference>
<evidence type="ECO:0000256" key="7">
    <source>
        <dbReference type="ARBA" id="ARBA00022765"/>
    </source>
</evidence>
<comment type="subcellular location">
    <subcellularLocation>
        <location evidence="1">Nucleus</location>
    </subcellularLocation>
</comment>
<proteinExistence type="inferred from homology"/>
<gene>
    <name evidence="20" type="ORF">BSL78_11356</name>
</gene>
<evidence type="ECO:0000256" key="9">
    <source>
        <dbReference type="ARBA" id="ARBA00022833"/>
    </source>
</evidence>
<dbReference type="GO" id="GO:0005730">
    <property type="term" value="C:nucleolus"/>
    <property type="evidence" value="ECO:0007669"/>
    <property type="project" value="TreeGrafter"/>
</dbReference>
<dbReference type="CDD" id="cd08002">
    <property type="entry name" value="WGR_PARP3_like"/>
    <property type="match status" value="1"/>
</dbReference>
<comment type="similarity">
    <text evidence="13">Belongs to the ARTD/PARP family.</text>
</comment>
<dbReference type="EC" id="2.4.2.-" evidence="15"/>
<dbReference type="Pfam" id="PF02877">
    <property type="entry name" value="PARP_reg"/>
    <property type="match status" value="1"/>
</dbReference>
<feature type="domain" description="PARP catalytic" evidence="17">
    <location>
        <begin position="316"/>
        <end position="531"/>
    </location>
</feature>
<feature type="region of interest" description="Disordered" evidence="16">
    <location>
        <begin position="1"/>
        <end position="28"/>
    </location>
</feature>
<comment type="catalytic activity">
    <reaction evidence="14">
        <text>NAD(+) + (ADP-D-ribosyl)n-acceptor = nicotinamide + (ADP-D-ribosyl)n+1-acceptor + H(+).</text>
        <dbReference type="EC" id="2.4.2.30"/>
    </reaction>
</comment>
<dbReference type="GO" id="GO:0006302">
    <property type="term" value="P:double-strand break repair"/>
    <property type="evidence" value="ECO:0007669"/>
    <property type="project" value="TreeGrafter"/>
</dbReference>
<dbReference type="PROSITE" id="PS51060">
    <property type="entry name" value="PARP_ALPHA_HD"/>
    <property type="match status" value="1"/>
</dbReference>
<sequence>MPPRKRAAKKSTPSTTGTKKAKVTTKPEDAELKVKVEALKTADSGKQSVHKVDSHVKLSSVSVYKDYDCMLNQTNINQNNNKYFVIQLLTGGAKYHVFTRWGRVGEPGMNATKSFGDEEAAIKEFKKKFNDKTKNKWDDKANFSPVAGKYTLIEVEQVNEDEMAETAQKLNALDEIDTEIITSPCTLDTATQQLIKLIFDNNMFEEQMAKFELDVKKMPLGVLSKLQIAKGFDVLGNYKNALDLGLPLAKLQELSSKFYTVIPHSFGRKLPPTINSAEVLQKKKDMLLVLGDIEIAQSMQKEKPKGQKKNTKEVPHPLDAQYALLKCGLEHVSPKSAEFKIIDAYVKATGRPKELMNVWKVDRHNEDQLFSAHKTIKNRRLLWHGTNVAVVAAILKSGLRIMPHSGGRVGRGIYFASEHSKSAGYVGCTNKGVGIMFLNEVALGKEHHISRDDSSLRIAPSGYDSIIAKGQQEPDPLKDTTLTIDGNEIKVPQGKPVRQQQFMHSSFWQSEYLIYKESQNRIRYLLQFKLY</sequence>
<evidence type="ECO:0000256" key="4">
    <source>
        <dbReference type="ARBA" id="ARBA00022695"/>
    </source>
</evidence>
<keyword evidence="4" id="KW-0548">Nucleotidyltransferase</keyword>
<dbReference type="GO" id="GO:0070212">
    <property type="term" value="P:protein poly-ADP-ribosylation"/>
    <property type="evidence" value="ECO:0007669"/>
    <property type="project" value="TreeGrafter"/>
</dbReference>
<dbReference type="AlphaFoldDB" id="A0A2G8KUS1"/>
<dbReference type="GO" id="GO:0003677">
    <property type="term" value="F:DNA binding"/>
    <property type="evidence" value="ECO:0007669"/>
    <property type="project" value="UniProtKB-KW"/>
</dbReference>
<evidence type="ECO:0000256" key="10">
    <source>
        <dbReference type="ARBA" id="ARBA00023027"/>
    </source>
</evidence>
<dbReference type="FunFam" id="2.20.140.10:FF:000001">
    <property type="entry name" value="Poly [ADP-ribose] polymerase"/>
    <property type="match status" value="1"/>
</dbReference>
<dbReference type="InterPro" id="IPR008893">
    <property type="entry name" value="WGR_domain"/>
</dbReference>
<keyword evidence="10 15" id="KW-0520">NAD</keyword>
<dbReference type="InterPro" id="IPR036930">
    <property type="entry name" value="WGR_dom_sf"/>
</dbReference>
<evidence type="ECO:0000313" key="21">
    <source>
        <dbReference type="Proteomes" id="UP000230750"/>
    </source>
</evidence>
<evidence type="ECO:0000256" key="2">
    <source>
        <dbReference type="ARBA" id="ARBA00022676"/>
    </source>
</evidence>
<evidence type="ECO:0000256" key="1">
    <source>
        <dbReference type="ARBA" id="ARBA00004123"/>
    </source>
</evidence>
<evidence type="ECO:0000256" key="11">
    <source>
        <dbReference type="ARBA" id="ARBA00023125"/>
    </source>
</evidence>
<evidence type="ECO:0000256" key="16">
    <source>
        <dbReference type="SAM" id="MobiDB-lite"/>
    </source>
</evidence>